<evidence type="ECO:0000313" key="3">
    <source>
        <dbReference type="Proteomes" id="UP000325458"/>
    </source>
</evidence>
<protein>
    <recommendedName>
        <fullName evidence="1">Transcription regulator PadR N-terminal domain-containing protein</fullName>
    </recommendedName>
</protein>
<sequence length="49" mass="5293">MLQHLEGCGLEIIDGEETYGYAITRQLNELSFADVVEGTVYTMVGATGP</sequence>
<dbReference type="Gene3D" id="1.10.10.10">
    <property type="entry name" value="Winged helix-like DNA-binding domain superfamily/Winged helix DNA-binding domain"/>
    <property type="match status" value="1"/>
</dbReference>
<evidence type="ECO:0000259" key="1">
    <source>
        <dbReference type="Pfam" id="PF03551"/>
    </source>
</evidence>
<proteinExistence type="predicted"/>
<reference evidence="2 3" key="1">
    <citation type="submission" date="2017-09" db="EMBL/GenBank/DDBJ databases">
        <authorList>
            <person name="Lee N."/>
            <person name="Cho B.-K."/>
        </authorList>
    </citation>
    <scope>NUCLEOTIDE SEQUENCE [LARGE SCALE GENOMIC DNA]</scope>
    <source>
        <strain evidence="2 3">ATCC 23948</strain>
    </source>
</reference>
<dbReference type="InterPro" id="IPR005149">
    <property type="entry name" value="Tscrpt_reg_PadR_N"/>
</dbReference>
<feature type="domain" description="Transcription regulator PadR N-terminal" evidence="1">
    <location>
        <begin position="10"/>
        <end position="43"/>
    </location>
</feature>
<organism evidence="2 3">
    <name type="scientific">Streptomyces platensis</name>
    <dbReference type="NCBI Taxonomy" id="58346"/>
    <lineage>
        <taxon>Bacteria</taxon>
        <taxon>Bacillati</taxon>
        <taxon>Actinomycetota</taxon>
        <taxon>Actinomycetes</taxon>
        <taxon>Kitasatosporales</taxon>
        <taxon>Streptomycetaceae</taxon>
        <taxon>Streptomyces</taxon>
    </lineage>
</organism>
<accession>A0AAE6NNQ0</accession>
<dbReference type="Pfam" id="PF03551">
    <property type="entry name" value="PadR"/>
    <property type="match status" value="1"/>
</dbReference>
<dbReference type="Proteomes" id="UP000325458">
    <property type="component" value="Chromosome"/>
</dbReference>
<dbReference type="AlphaFoldDB" id="A0AAE6NNQ0"/>
<name>A0AAE6NNQ0_STRPT</name>
<gene>
    <name evidence="2" type="ORF">CP981_35215</name>
</gene>
<dbReference type="KEGG" id="spla:CP981_35215"/>
<dbReference type="EMBL" id="CP023691">
    <property type="protein sequence ID" value="QEV56157.1"/>
    <property type="molecule type" value="Genomic_DNA"/>
</dbReference>
<dbReference type="InterPro" id="IPR036388">
    <property type="entry name" value="WH-like_DNA-bd_sf"/>
</dbReference>
<evidence type="ECO:0000313" key="2">
    <source>
        <dbReference type="EMBL" id="QEV56157.1"/>
    </source>
</evidence>